<keyword evidence="1 8" id="KW-0436">Ligase</keyword>
<dbReference type="InterPro" id="IPR045864">
    <property type="entry name" value="aa-tRNA-synth_II/BPL/LPL"/>
</dbReference>
<evidence type="ECO:0000313" key="9">
    <source>
        <dbReference type="Proteomes" id="UP000006639"/>
    </source>
</evidence>
<dbReference type="EMBL" id="CP002130">
    <property type="protein sequence ID" value="AEI88626.1"/>
    <property type="molecule type" value="Genomic_DNA"/>
</dbReference>
<dbReference type="Pfam" id="PF02237">
    <property type="entry name" value="BPL_C"/>
    <property type="match status" value="1"/>
</dbReference>
<keyword evidence="9" id="KW-1185">Reference proteome</keyword>
<dbReference type="PROSITE" id="PS51733">
    <property type="entry name" value="BPL_LPL_CATALYTIC"/>
    <property type="match status" value="1"/>
</dbReference>
<keyword evidence="3" id="KW-0067">ATP-binding</keyword>
<evidence type="ECO:0000256" key="2">
    <source>
        <dbReference type="ARBA" id="ARBA00022741"/>
    </source>
</evidence>
<dbReference type="KEGG" id="mmn:midi_00316"/>
<dbReference type="Proteomes" id="UP000006639">
    <property type="component" value="Chromosome"/>
</dbReference>
<dbReference type="PANTHER" id="PTHR12835:SF5">
    <property type="entry name" value="BIOTIN--PROTEIN LIGASE"/>
    <property type="match status" value="1"/>
</dbReference>
<dbReference type="InterPro" id="IPR004408">
    <property type="entry name" value="Biotin_CoA_COase_ligase"/>
</dbReference>
<comment type="catalytic activity">
    <reaction evidence="6">
        <text>biotin + L-lysyl-[protein] + ATP = N(6)-biotinyl-L-lysyl-[protein] + AMP + diphosphate + H(+)</text>
        <dbReference type="Rhea" id="RHEA:11756"/>
        <dbReference type="Rhea" id="RHEA-COMP:9752"/>
        <dbReference type="Rhea" id="RHEA-COMP:10505"/>
        <dbReference type="ChEBI" id="CHEBI:15378"/>
        <dbReference type="ChEBI" id="CHEBI:29969"/>
        <dbReference type="ChEBI" id="CHEBI:30616"/>
        <dbReference type="ChEBI" id="CHEBI:33019"/>
        <dbReference type="ChEBI" id="CHEBI:57586"/>
        <dbReference type="ChEBI" id="CHEBI:83144"/>
        <dbReference type="ChEBI" id="CHEBI:456215"/>
        <dbReference type="EC" id="6.3.4.15"/>
    </reaction>
</comment>
<dbReference type="EC" id="6.3.4.15" evidence="5"/>
<evidence type="ECO:0000256" key="6">
    <source>
        <dbReference type="ARBA" id="ARBA00047846"/>
    </source>
</evidence>
<evidence type="ECO:0000256" key="5">
    <source>
        <dbReference type="ARBA" id="ARBA00024227"/>
    </source>
</evidence>
<dbReference type="SUPFAM" id="SSF55681">
    <property type="entry name" value="Class II aaRS and biotin synthetases"/>
    <property type="match status" value="1"/>
</dbReference>
<dbReference type="RefSeq" id="WP_013950841.1">
    <property type="nucleotide sequence ID" value="NC_015722.1"/>
</dbReference>
<reference evidence="8 9" key="1">
    <citation type="journal article" date="2011" name="Mol. Biol. Evol.">
        <title>Phylogenomic evidence for the presence of a flagellum and cbb3 oxidase in the free-living mitochondrial ancestor.</title>
        <authorList>
            <person name="Sassera D."/>
            <person name="Lo N."/>
            <person name="Epis S."/>
            <person name="D'Auria G."/>
            <person name="Montagna M."/>
            <person name="Comandatore F."/>
            <person name="Horner D."/>
            <person name="Pereto J."/>
            <person name="Luciano A.M."/>
            <person name="Franciosi F."/>
            <person name="Ferri E."/>
            <person name="Crotti E."/>
            <person name="Bazzocchi C."/>
            <person name="Daffonchio D."/>
            <person name="Sacchi L."/>
            <person name="Moya A."/>
            <person name="Latorre A."/>
            <person name="Bandi C."/>
        </authorList>
    </citation>
    <scope>NUCLEOTIDE SEQUENCE [LARGE SCALE GENOMIC DNA]</scope>
    <source>
        <strain evidence="8 9">IricVA</strain>
    </source>
</reference>
<feature type="domain" description="BPL/LPL catalytic" evidence="7">
    <location>
        <begin position="8"/>
        <end position="177"/>
    </location>
</feature>
<evidence type="ECO:0000259" key="7">
    <source>
        <dbReference type="PROSITE" id="PS51733"/>
    </source>
</evidence>
<accession>F7XVC7</accession>
<dbReference type="GO" id="GO:0005524">
    <property type="term" value="F:ATP binding"/>
    <property type="evidence" value="ECO:0007669"/>
    <property type="project" value="UniProtKB-KW"/>
</dbReference>
<gene>
    <name evidence="8" type="primary">birA</name>
    <name evidence="8" type="ordered locus">midi_00316</name>
</gene>
<dbReference type="Gene3D" id="2.30.30.100">
    <property type="match status" value="1"/>
</dbReference>
<evidence type="ECO:0000313" key="8">
    <source>
        <dbReference type="EMBL" id="AEI88626.1"/>
    </source>
</evidence>
<evidence type="ECO:0000256" key="1">
    <source>
        <dbReference type="ARBA" id="ARBA00022598"/>
    </source>
</evidence>
<protein>
    <recommendedName>
        <fullName evidence="5">biotin--[biotin carboxyl-carrier protein] ligase</fullName>
        <ecNumber evidence="5">6.3.4.15</ecNumber>
    </recommendedName>
</protein>
<dbReference type="HOGENOM" id="CLU_051096_3_0_5"/>
<organism evidence="8 9">
    <name type="scientific">Midichloria mitochondrii (strain IricVA)</name>
    <dbReference type="NCBI Taxonomy" id="696127"/>
    <lineage>
        <taxon>Bacteria</taxon>
        <taxon>Pseudomonadati</taxon>
        <taxon>Pseudomonadota</taxon>
        <taxon>Alphaproteobacteria</taxon>
        <taxon>Rickettsiales</taxon>
        <taxon>Candidatus Midichloriaceae</taxon>
        <taxon>Candidatus Midichloria</taxon>
    </lineage>
</organism>
<dbReference type="CDD" id="cd16442">
    <property type="entry name" value="BPL"/>
    <property type="match status" value="1"/>
</dbReference>
<dbReference type="InterPro" id="IPR008988">
    <property type="entry name" value="Transcriptional_repressor_C"/>
</dbReference>
<dbReference type="Pfam" id="PF03099">
    <property type="entry name" value="BPL_LplA_LipB"/>
    <property type="match status" value="1"/>
</dbReference>
<name>F7XVC7_MIDMI</name>
<dbReference type="AlphaFoldDB" id="F7XVC7"/>
<keyword evidence="4" id="KW-0092">Biotin</keyword>
<dbReference type="GO" id="GO:0005737">
    <property type="term" value="C:cytoplasm"/>
    <property type="evidence" value="ECO:0007669"/>
    <property type="project" value="TreeGrafter"/>
</dbReference>
<dbReference type="InterPro" id="IPR003142">
    <property type="entry name" value="BPL_C"/>
</dbReference>
<dbReference type="SUPFAM" id="SSF50037">
    <property type="entry name" value="C-terminal domain of transcriptional repressors"/>
    <property type="match status" value="1"/>
</dbReference>
<dbReference type="NCBIfam" id="TIGR00121">
    <property type="entry name" value="birA_ligase"/>
    <property type="match status" value="1"/>
</dbReference>
<keyword evidence="2" id="KW-0547">Nucleotide-binding</keyword>
<sequence length="239" mass="26851">MGKDFLIIEYDELDSTQTEAKNLLYRGQAYPNTVVFTSSQTKGRAKNSRTWCSAQGDLACTIILKPSTDVTLYPQVTYIAAIAVSNAIKKFFPAVSLLHKWVNDVLLENRKVSGILLEKYQDGLILLVGIGINILPKKLIPDLNAIGITDISPFTVTPKALLQVVLEEFFELFGYWEQFGFQRIKIQWLARAANLNKKIVIKIEDQEKSGIFLGINDKGNLQLLRNQKIELLCAGDVFL</sequence>
<evidence type="ECO:0000256" key="4">
    <source>
        <dbReference type="ARBA" id="ARBA00023267"/>
    </source>
</evidence>
<evidence type="ECO:0000256" key="3">
    <source>
        <dbReference type="ARBA" id="ARBA00022840"/>
    </source>
</evidence>
<dbReference type="STRING" id="696127.midi_00316"/>
<dbReference type="OrthoDB" id="9807064at2"/>
<dbReference type="InterPro" id="IPR004143">
    <property type="entry name" value="BPL_LPL_catalytic"/>
</dbReference>
<proteinExistence type="predicted"/>
<dbReference type="PANTHER" id="PTHR12835">
    <property type="entry name" value="BIOTIN PROTEIN LIGASE"/>
    <property type="match status" value="1"/>
</dbReference>
<dbReference type="Gene3D" id="3.30.930.10">
    <property type="entry name" value="Bira Bifunctional Protein, Domain 2"/>
    <property type="match status" value="1"/>
</dbReference>
<dbReference type="GO" id="GO:0004077">
    <property type="term" value="F:biotin--[biotin carboxyl-carrier protein] ligase activity"/>
    <property type="evidence" value="ECO:0007669"/>
    <property type="project" value="UniProtKB-EC"/>
</dbReference>